<feature type="compositionally biased region" description="Polar residues" evidence="3">
    <location>
        <begin position="205"/>
        <end position="214"/>
    </location>
</feature>
<comment type="subcellular location">
    <subcellularLocation>
        <location evidence="1">Nucleus</location>
    </subcellularLocation>
</comment>
<evidence type="ECO:0000256" key="3">
    <source>
        <dbReference type="SAM" id="MobiDB-lite"/>
    </source>
</evidence>
<dbReference type="SMART" id="SM00225">
    <property type="entry name" value="BTB"/>
    <property type="match status" value="1"/>
</dbReference>
<gene>
    <name evidence="6" type="primary">LOC105429125</name>
</gene>
<feature type="region of interest" description="Disordered" evidence="3">
    <location>
        <begin position="122"/>
        <end position="176"/>
    </location>
</feature>
<organism evidence="5 6">
    <name type="scientific">Pogonomyrmex barbatus</name>
    <name type="common">red harvester ant</name>
    <dbReference type="NCBI Taxonomy" id="144034"/>
    <lineage>
        <taxon>Eukaryota</taxon>
        <taxon>Metazoa</taxon>
        <taxon>Ecdysozoa</taxon>
        <taxon>Arthropoda</taxon>
        <taxon>Hexapoda</taxon>
        <taxon>Insecta</taxon>
        <taxon>Pterygota</taxon>
        <taxon>Neoptera</taxon>
        <taxon>Endopterygota</taxon>
        <taxon>Hymenoptera</taxon>
        <taxon>Apocrita</taxon>
        <taxon>Aculeata</taxon>
        <taxon>Formicoidea</taxon>
        <taxon>Formicidae</taxon>
        <taxon>Myrmicinae</taxon>
        <taxon>Pogonomyrmex</taxon>
    </lineage>
</organism>
<feature type="compositionally biased region" description="Polar residues" evidence="3">
    <location>
        <begin position="371"/>
        <end position="387"/>
    </location>
</feature>
<feature type="compositionally biased region" description="Low complexity" evidence="3">
    <location>
        <begin position="457"/>
        <end position="466"/>
    </location>
</feature>
<dbReference type="AlphaFoldDB" id="A0A6I9WGG5"/>
<evidence type="ECO:0000313" key="5">
    <source>
        <dbReference type="Proteomes" id="UP000504615"/>
    </source>
</evidence>
<dbReference type="CTD" id="38376"/>
<accession>A0A6I9WGG5</accession>
<keyword evidence="5" id="KW-1185">Reference proteome</keyword>
<dbReference type="InterPro" id="IPR051095">
    <property type="entry name" value="Dros_DevTransReg"/>
</dbReference>
<dbReference type="KEGG" id="pbar:105429125"/>
<feature type="domain" description="BTB" evidence="4">
    <location>
        <begin position="31"/>
        <end position="96"/>
    </location>
</feature>
<dbReference type="Gene3D" id="3.30.710.10">
    <property type="entry name" value="Potassium Channel Kv1.1, Chain A"/>
    <property type="match status" value="1"/>
</dbReference>
<feature type="compositionally biased region" description="Low complexity" evidence="3">
    <location>
        <begin position="160"/>
        <end position="169"/>
    </location>
</feature>
<evidence type="ECO:0000313" key="6">
    <source>
        <dbReference type="RefSeq" id="XP_011640182.1"/>
    </source>
</evidence>
<feature type="compositionally biased region" description="Basic and acidic residues" evidence="3">
    <location>
        <begin position="467"/>
        <end position="478"/>
    </location>
</feature>
<sequence length="550" mass="60234">MSMQQFCLRWNNHQPNFISVFSNLLNNETLVDVTLAAEGRQIQAHKVVLSACSTYFQSLFTVNPCQHPIVILKDIKFSDLKIMVDFMYYGEVNISQDQLPSIIKTAESLKIKGLAEMHTASLTKWPSGSSETGGGDRGESCSPSPSPLSPSFRRKRLRKSSTGSTSGSGDKPEEINEITLVATNIVKPEPLIVSQESGENLRRPVNTSTESQGSIDEDQISIMSNMETSSANTPAQSDGSIQDVSQQSAGNIGQSSVSSQPPATHQVPHSKQTQAGAKRTRPRLLMRQPRVKKEPSHLSPDGETSLSPHIVSTSVHLATPTLNLPRTSRSFEESRISPPPHTMLVSQSNLLAVTTSSNLLTVPQPSYLTKQHSHPLLSTQQPSTSGTYWMHRQHSHPELPGRTTSPSIVIEPAPVLKTEEEFGEETLTSATSDLEIGGGGGGTSGGLRVKTTELRRTSSSPQTSSSREFRESTGDQRLGHCPVLRQGPALGCNHCWNTIDAHGRILRRKTKYHCPECQTNLCIVPCFQEYHEQHRELISKQKLLPKTSSV</sequence>
<proteinExistence type="predicted"/>
<keyword evidence="2" id="KW-0539">Nucleus</keyword>
<dbReference type="SUPFAM" id="SSF54695">
    <property type="entry name" value="POZ domain"/>
    <property type="match status" value="1"/>
</dbReference>
<protein>
    <submittedName>
        <fullName evidence="6">Protein tramtrack, alpha isoform isoform X1</fullName>
    </submittedName>
</protein>
<dbReference type="GeneID" id="105429125"/>
<dbReference type="PROSITE" id="PS50097">
    <property type="entry name" value="BTB"/>
    <property type="match status" value="1"/>
</dbReference>
<dbReference type="OrthoDB" id="1925334at2759"/>
<dbReference type="Proteomes" id="UP000504615">
    <property type="component" value="Unplaced"/>
</dbReference>
<reference evidence="6" key="1">
    <citation type="submission" date="2025-08" db="UniProtKB">
        <authorList>
            <consortium name="RefSeq"/>
        </authorList>
    </citation>
    <scope>IDENTIFICATION</scope>
</reference>
<dbReference type="PANTHER" id="PTHR23110:SF81">
    <property type="entry name" value="BTB-PROTEIN-VII, ISOFORM F-RELATED"/>
    <property type="match status" value="1"/>
</dbReference>
<feature type="compositionally biased region" description="Gly residues" evidence="3">
    <location>
        <begin position="436"/>
        <end position="445"/>
    </location>
</feature>
<dbReference type="InterPro" id="IPR000210">
    <property type="entry name" value="BTB/POZ_dom"/>
</dbReference>
<dbReference type="CDD" id="cd18315">
    <property type="entry name" value="BTB_POZ_BAB-like"/>
    <property type="match status" value="1"/>
</dbReference>
<dbReference type="GO" id="GO:0005634">
    <property type="term" value="C:nucleus"/>
    <property type="evidence" value="ECO:0007669"/>
    <property type="project" value="UniProtKB-SubCell"/>
</dbReference>
<evidence type="ECO:0000259" key="4">
    <source>
        <dbReference type="PROSITE" id="PS50097"/>
    </source>
</evidence>
<dbReference type="PANTHER" id="PTHR23110">
    <property type="entry name" value="BTB DOMAIN TRANSCRIPTION FACTOR"/>
    <property type="match status" value="1"/>
</dbReference>
<feature type="region of interest" description="Disordered" evidence="3">
    <location>
        <begin position="191"/>
        <end position="308"/>
    </location>
</feature>
<dbReference type="GO" id="GO:0006357">
    <property type="term" value="P:regulation of transcription by RNA polymerase II"/>
    <property type="evidence" value="ECO:0007669"/>
    <property type="project" value="TreeGrafter"/>
</dbReference>
<dbReference type="InterPro" id="IPR011333">
    <property type="entry name" value="SKP1/BTB/POZ_sf"/>
</dbReference>
<evidence type="ECO:0000256" key="2">
    <source>
        <dbReference type="ARBA" id="ARBA00023242"/>
    </source>
</evidence>
<dbReference type="RefSeq" id="XP_011640182.1">
    <property type="nucleotide sequence ID" value="XM_011641880.2"/>
</dbReference>
<name>A0A6I9WGG5_9HYME</name>
<evidence type="ECO:0000256" key="1">
    <source>
        <dbReference type="ARBA" id="ARBA00004123"/>
    </source>
</evidence>
<feature type="region of interest" description="Disordered" evidence="3">
    <location>
        <begin position="431"/>
        <end position="480"/>
    </location>
</feature>
<dbReference type="Pfam" id="PF00651">
    <property type="entry name" value="BTB"/>
    <property type="match status" value="1"/>
</dbReference>
<feature type="region of interest" description="Disordered" evidence="3">
    <location>
        <begin position="371"/>
        <end position="406"/>
    </location>
</feature>
<feature type="compositionally biased region" description="Polar residues" evidence="3">
    <location>
        <begin position="221"/>
        <end position="275"/>
    </location>
</feature>